<sequence length="342" mass="38944">MTDTETVSGGGNTLVGINFTNNDNNYFRNVTMNAAGRDQHNYYSSGELDVEKVIKWLDAPDPSTNYVTARDKRVEGTGTWLLNHPQFIQWKEAGDLFWLQGKAGSGKTFLCTNVITHLQNQGHRVFYYYFDTLGSDSKVTYKGLLASLLVNMGMHNNYDQSILKTLYKNHSQGTSKVPVDVMLDTVFELMDKCSGDTYIILDAMDECREQEKVMRLIQQLLEVKNIYVAVTSRFPVDKHLEKLDASEMSLDNNLQTVDDIVTYVEKGMIVNARKFQGPEREIKETLIEGAHGQIRWVDCQCNAFVEWTDPRRSRSNTSTRRQLMDAQPSRGREPEANKPPSN</sequence>
<dbReference type="Proteomes" id="UP000297245">
    <property type="component" value="Unassembled WGS sequence"/>
</dbReference>
<keyword evidence="1" id="KW-0677">Repeat</keyword>
<dbReference type="SUPFAM" id="SSF52540">
    <property type="entry name" value="P-loop containing nucleoside triphosphate hydrolases"/>
    <property type="match status" value="1"/>
</dbReference>
<dbReference type="AlphaFoldDB" id="A0A4S8M6X3"/>
<keyword evidence="5" id="KW-1185">Reference proteome</keyword>
<evidence type="ECO:0000256" key="2">
    <source>
        <dbReference type="SAM" id="MobiDB-lite"/>
    </source>
</evidence>
<dbReference type="PANTHER" id="PTHR10039:SF16">
    <property type="entry name" value="GPI INOSITOL-DEACYLASE"/>
    <property type="match status" value="1"/>
</dbReference>
<dbReference type="InterPro" id="IPR027417">
    <property type="entry name" value="P-loop_NTPase"/>
</dbReference>
<accession>A0A4S8M6X3</accession>
<feature type="domain" description="Nephrocystin 3-like N-terminal" evidence="3">
    <location>
        <begin position="76"/>
        <end position="233"/>
    </location>
</feature>
<dbReference type="Gene3D" id="3.40.50.300">
    <property type="entry name" value="P-loop containing nucleotide triphosphate hydrolases"/>
    <property type="match status" value="1"/>
</dbReference>
<evidence type="ECO:0000313" key="5">
    <source>
        <dbReference type="Proteomes" id="UP000297245"/>
    </source>
</evidence>
<reference evidence="4 5" key="1">
    <citation type="journal article" date="2019" name="Nat. Ecol. Evol.">
        <title>Megaphylogeny resolves global patterns of mushroom evolution.</title>
        <authorList>
            <person name="Varga T."/>
            <person name="Krizsan K."/>
            <person name="Foldi C."/>
            <person name="Dima B."/>
            <person name="Sanchez-Garcia M."/>
            <person name="Sanchez-Ramirez S."/>
            <person name="Szollosi G.J."/>
            <person name="Szarkandi J.G."/>
            <person name="Papp V."/>
            <person name="Albert L."/>
            <person name="Andreopoulos W."/>
            <person name="Angelini C."/>
            <person name="Antonin V."/>
            <person name="Barry K.W."/>
            <person name="Bougher N.L."/>
            <person name="Buchanan P."/>
            <person name="Buyck B."/>
            <person name="Bense V."/>
            <person name="Catcheside P."/>
            <person name="Chovatia M."/>
            <person name="Cooper J."/>
            <person name="Damon W."/>
            <person name="Desjardin D."/>
            <person name="Finy P."/>
            <person name="Geml J."/>
            <person name="Haridas S."/>
            <person name="Hughes K."/>
            <person name="Justo A."/>
            <person name="Karasinski D."/>
            <person name="Kautmanova I."/>
            <person name="Kiss B."/>
            <person name="Kocsube S."/>
            <person name="Kotiranta H."/>
            <person name="LaButti K.M."/>
            <person name="Lechner B.E."/>
            <person name="Liimatainen K."/>
            <person name="Lipzen A."/>
            <person name="Lukacs Z."/>
            <person name="Mihaltcheva S."/>
            <person name="Morgado L.N."/>
            <person name="Niskanen T."/>
            <person name="Noordeloos M.E."/>
            <person name="Ohm R.A."/>
            <person name="Ortiz-Santana B."/>
            <person name="Ovrebo C."/>
            <person name="Racz N."/>
            <person name="Riley R."/>
            <person name="Savchenko A."/>
            <person name="Shiryaev A."/>
            <person name="Soop K."/>
            <person name="Spirin V."/>
            <person name="Szebenyi C."/>
            <person name="Tomsovsky M."/>
            <person name="Tulloss R.E."/>
            <person name="Uehling J."/>
            <person name="Grigoriev I.V."/>
            <person name="Vagvolgyi C."/>
            <person name="Papp T."/>
            <person name="Martin F.M."/>
            <person name="Miettinen O."/>
            <person name="Hibbett D.S."/>
            <person name="Nagy L.G."/>
        </authorList>
    </citation>
    <scope>NUCLEOTIDE SEQUENCE [LARGE SCALE GENOMIC DNA]</scope>
    <source>
        <strain evidence="4 5">CBS 962.96</strain>
    </source>
</reference>
<dbReference type="InterPro" id="IPR056884">
    <property type="entry name" value="NPHP3-like_N"/>
</dbReference>
<dbReference type="Pfam" id="PF24883">
    <property type="entry name" value="NPHP3_N"/>
    <property type="match status" value="1"/>
</dbReference>
<feature type="region of interest" description="Disordered" evidence="2">
    <location>
        <begin position="311"/>
        <end position="342"/>
    </location>
</feature>
<protein>
    <recommendedName>
        <fullName evidence="3">Nephrocystin 3-like N-terminal domain-containing protein</fullName>
    </recommendedName>
</protein>
<proteinExistence type="predicted"/>
<dbReference type="PANTHER" id="PTHR10039">
    <property type="entry name" value="AMELOGENIN"/>
    <property type="match status" value="1"/>
</dbReference>
<dbReference type="EMBL" id="ML179143">
    <property type="protein sequence ID" value="THU98059.1"/>
    <property type="molecule type" value="Genomic_DNA"/>
</dbReference>
<dbReference type="OrthoDB" id="448455at2759"/>
<organism evidence="4 5">
    <name type="scientific">Dendrothele bispora (strain CBS 962.96)</name>
    <dbReference type="NCBI Taxonomy" id="1314807"/>
    <lineage>
        <taxon>Eukaryota</taxon>
        <taxon>Fungi</taxon>
        <taxon>Dikarya</taxon>
        <taxon>Basidiomycota</taxon>
        <taxon>Agaricomycotina</taxon>
        <taxon>Agaricomycetes</taxon>
        <taxon>Agaricomycetidae</taxon>
        <taxon>Agaricales</taxon>
        <taxon>Agaricales incertae sedis</taxon>
        <taxon>Dendrothele</taxon>
    </lineage>
</organism>
<evidence type="ECO:0000259" key="3">
    <source>
        <dbReference type="Pfam" id="PF24883"/>
    </source>
</evidence>
<evidence type="ECO:0000313" key="4">
    <source>
        <dbReference type="EMBL" id="THU98059.1"/>
    </source>
</evidence>
<gene>
    <name evidence="4" type="ORF">K435DRAFT_795971</name>
</gene>
<evidence type="ECO:0000256" key="1">
    <source>
        <dbReference type="ARBA" id="ARBA00022737"/>
    </source>
</evidence>
<name>A0A4S8M6X3_DENBC</name>